<dbReference type="AlphaFoldDB" id="A0A0D0L094"/>
<reference evidence="2 3" key="1">
    <citation type="submission" date="2014-12" db="EMBL/GenBank/DDBJ databases">
        <title>16Stimator: statistical estimation of ribosomal gene copy numbers from draft genome assemblies.</title>
        <authorList>
            <person name="Perisin M.A."/>
            <person name="Vetter M."/>
            <person name="Gilbert J.A."/>
            <person name="Bergelson J."/>
        </authorList>
    </citation>
    <scope>NUCLEOTIDE SEQUENCE [LARGE SCALE GENOMIC DNA]</scope>
    <source>
        <strain evidence="2 3">MEJ076</strain>
    </source>
</reference>
<evidence type="ECO:0000313" key="2">
    <source>
        <dbReference type="EMBL" id="KIQ04177.1"/>
    </source>
</evidence>
<dbReference type="PANTHER" id="PTHR10992:SF1086">
    <property type="entry name" value="AB HYDROLASE-1 DOMAIN-CONTAINING PROTEIN"/>
    <property type="match status" value="1"/>
</dbReference>
<dbReference type="GO" id="GO:0080032">
    <property type="term" value="F:methyl jasmonate esterase activity"/>
    <property type="evidence" value="ECO:0007669"/>
    <property type="project" value="TreeGrafter"/>
</dbReference>
<dbReference type="GO" id="GO:0080030">
    <property type="term" value="F:methyl indole-3-acetate esterase activity"/>
    <property type="evidence" value="ECO:0007669"/>
    <property type="project" value="TreeGrafter"/>
</dbReference>
<dbReference type="InterPro" id="IPR000073">
    <property type="entry name" value="AB_hydrolase_1"/>
</dbReference>
<proteinExistence type="predicted"/>
<protein>
    <recommendedName>
        <fullName evidence="1">AB hydrolase-1 domain-containing protein</fullName>
    </recommendedName>
</protein>
<comment type="caution">
    <text evidence="2">The sequence shown here is derived from an EMBL/GenBank/DDBJ whole genome shotgun (WGS) entry which is preliminary data.</text>
</comment>
<evidence type="ECO:0000259" key="1">
    <source>
        <dbReference type="Pfam" id="PF12697"/>
    </source>
</evidence>
<dbReference type="InterPro" id="IPR045889">
    <property type="entry name" value="MES/HNL"/>
</dbReference>
<dbReference type="Gene3D" id="3.40.50.1820">
    <property type="entry name" value="alpha/beta hydrolase"/>
    <property type="match status" value="1"/>
</dbReference>
<dbReference type="InterPro" id="IPR029058">
    <property type="entry name" value="AB_hydrolase_fold"/>
</dbReference>
<name>A0A0D0L094_AGRTU</name>
<feature type="domain" description="AB hydrolase-1" evidence="1">
    <location>
        <begin position="11"/>
        <end position="236"/>
    </location>
</feature>
<dbReference type="OrthoDB" id="9814966at2"/>
<accession>A0A0D0L094</accession>
<gene>
    <name evidence="2" type="ORF">RU07_05945</name>
</gene>
<dbReference type="Pfam" id="PF12697">
    <property type="entry name" value="Abhydrolase_6"/>
    <property type="match status" value="1"/>
</dbReference>
<dbReference type="PANTHER" id="PTHR10992">
    <property type="entry name" value="METHYLESTERASE FAMILY MEMBER"/>
    <property type="match status" value="1"/>
</dbReference>
<organism evidence="2 3">
    <name type="scientific">Agrobacterium tumefaciens</name>
    <dbReference type="NCBI Taxonomy" id="358"/>
    <lineage>
        <taxon>Bacteria</taxon>
        <taxon>Pseudomonadati</taxon>
        <taxon>Pseudomonadota</taxon>
        <taxon>Alphaproteobacteria</taxon>
        <taxon>Hyphomicrobiales</taxon>
        <taxon>Rhizobiaceae</taxon>
        <taxon>Rhizobium/Agrobacterium group</taxon>
        <taxon>Agrobacterium</taxon>
        <taxon>Agrobacterium tumefaciens complex</taxon>
    </lineage>
</organism>
<dbReference type="EMBL" id="JXQV01000005">
    <property type="protein sequence ID" value="KIQ04177.1"/>
    <property type="molecule type" value="Genomic_DNA"/>
</dbReference>
<sequence>MLMSSQASKTFVLVAGAGHGGWVWRELREGLLSAGHRVFTPTLTGVGERSHLLSSDITLSTHIDDVANLFLWEDLQDVILVGHSYAGWVISGAIEKLEGRVNAIVYLDAFLPEDQNRGLDFLNEKQKEAFSQALERKEASRAGPTSAALRIQDPVKAAWVDSKITPQPIGVSLERLQLTGARERVPSKLYVRTPLFPQPYFDEALARCEADPSWRTAILPDCGHDPMVDRPDLVMDLLLSMS</sequence>
<dbReference type="Proteomes" id="UP000035017">
    <property type="component" value="Unassembled WGS sequence"/>
</dbReference>
<evidence type="ECO:0000313" key="3">
    <source>
        <dbReference type="Proteomes" id="UP000035017"/>
    </source>
</evidence>
<dbReference type="SUPFAM" id="SSF53474">
    <property type="entry name" value="alpha/beta-Hydrolases"/>
    <property type="match status" value="1"/>
</dbReference>